<comment type="similarity">
    <text evidence="2">Belongs to the HAD-like hydrolase superfamily. CbbY/CbbZ/Gph/YieH family.</text>
</comment>
<dbReference type="Proteomes" id="UP000176850">
    <property type="component" value="Unassembled WGS sequence"/>
</dbReference>
<organism evidence="6 7">
    <name type="scientific">Candidatus Roizmanbacteria bacterium RIFCSPHIGHO2_01_FULL_39_24</name>
    <dbReference type="NCBI Taxonomy" id="1802032"/>
    <lineage>
        <taxon>Bacteria</taxon>
        <taxon>Candidatus Roizmaniibacteriota</taxon>
    </lineage>
</organism>
<dbReference type="SUPFAM" id="SSF56784">
    <property type="entry name" value="HAD-like"/>
    <property type="match status" value="1"/>
</dbReference>
<proteinExistence type="inferred from homology"/>
<dbReference type="GO" id="GO:0003824">
    <property type="term" value="F:catalytic activity"/>
    <property type="evidence" value="ECO:0007669"/>
    <property type="project" value="UniProtKB-ARBA"/>
</dbReference>
<evidence type="ECO:0000256" key="3">
    <source>
        <dbReference type="ARBA" id="ARBA00022723"/>
    </source>
</evidence>
<keyword evidence="4" id="KW-0460">Magnesium</keyword>
<dbReference type="InterPro" id="IPR041492">
    <property type="entry name" value="HAD_2"/>
</dbReference>
<dbReference type="PANTHER" id="PTHR46193">
    <property type="entry name" value="6-PHOSPHOGLUCONATE PHOSPHATASE"/>
    <property type="match status" value="1"/>
</dbReference>
<evidence type="ECO:0000256" key="4">
    <source>
        <dbReference type="ARBA" id="ARBA00022842"/>
    </source>
</evidence>
<gene>
    <name evidence="6" type="ORF">A2799_03320</name>
</gene>
<accession>A0A1F7GIP4</accession>
<comment type="caution">
    <text evidence="6">The sequence shown here is derived from an EMBL/GenBank/DDBJ whole genome shotgun (WGS) entry which is preliminary data.</text>
</comment>
<dbReference type="GO" id="GO:0046872">
    <property type="term" value="F:metal ion binding"/>
    <property type="evidence" value="ECO:0007669"/>
    <property type="project" value="UniProtKB-KW"/>
</dbReference>
<dbReference type="InterPro" id="IPR051600">
    <property type="entry name" value="Beta-PGM-like"/>
</dbReference>
<dbReference type="InterPro" id="IPR023214">
    <property type="entry name" value="HAD_sf"/>
</dbReference>
<dbReference type="SFLD" id="SFLDG01129">
    <property type="entry name" value="C1.5:_HAD__Beta-PGM__Phosphata"/>
    <property type="match status" value="1"/>
</dbReference>
<keyword evidence="5" id="KW-0119">Carbohydrate metabolism</keyword>
<evidence type="ECO:0000313" key="7">
    <source>
        <dbReference type="Proteomes" id="UP000176850"/>
    </source>
</evidence>
<reference evidence="6 7" key="1">
    <citation type="journal article" date="2016" name="Nat. Commun.">
        <title>Thousands of microbial genomes shed light on interconnected biogeochemical processes in an aquifer system.</title>
        <authorList>
            <person name="Anantharaman K."/>
            <person name="Brown C.T."/>
            <person name="Hug L.A."/>
            <person name="Sharon I."/>
            <person name="Castelle C.J."/>
            <person name="Probst A.J."/>
            <person name="Thomas B.C."/>
            <person name="Singh A."/>
            <person name="Wilkins M.J."/>
            <person name="Karaoz U."/>
            <person name="Brodie E.L."/>
            <person name="Williams K.H."/>
            <person name="Hubbard S.S."/>
            <person name="Banfield J.F."/>
        </authorList>
    </citation>
    <scope>NUCLEOTIDE SEQUENCE [LARGE SCALE GENOMIC DNA]</scope>
</reference>
<protein>
    <recommendedName>
        <fullName evidence="8">FCP1 homology domain-containing protein</fullName>
    </recommendedName>
</protein>
<dbReference type="Gene3D" id="1.10.150.240">
    <property type="entry name" value="Putative phosphatase, domain 2"/>
    <property type="match status" value="1"/>
</dbReference>
<keyword evidence="3" id="KW-0479">Metal-binding</keyword>
<evidence type="ECO:0000256" key="5">
    <source>
        <dbReference type="ARBA" id="ARBA00023277"/>
    </source>
</evidence>
<dbReference type="InterPro" id="IPR023198">
    <property type="entry name" value="PGP-like_dom2"/>
</dbReference>
<evidence type="ECO:0000256" key="2">
    <source>
        <dbReference type="ARBA" id="ARBA00006171"/>
    </source>
</evidence>
<evidence type="ECO:0000256" key="1">
    <source>
        <dbReference type="ARBA" id="ARBA00001946"/>
    </source>
</evidence>
<comment type="cofactor">
    <cofactor evidence="1">
        <name>Mg(2+)</name>
        <dbReference type="ChEBI" id="CHEBI:18420"/>
    </cofactor>
</comment>
<dbReference type="SFLD" id="SFLDS00003">
    <property type="entry name" value="Haloacid_Dehalogenase"/>
    <property type="match status" value="1"/>
</dbReference>
<dbReference type="InterPro" id="IPR036412">
    <property type="entry name" value="HAD-like_sf"/>
</dbReference>
<sequence length="217" mass="24410">MNKAFIFDMDGVIVNSEQIWKLFENDFLDRILGKEIAKNIGDTVGTNVEFIYEKACALGLQMSKRVFREFYDTTAYKVYARATITPDLDKLVAFLLDHHFKLGLVSASPQNWIDQVLPRLSFTKDIECILSLDARPDLSPKPSPDGYLETMKCLGSDPAHTIILEDSNAGIESGLNSKAYTIAFTYNLIEGYTQIKADAVADTIDEVIKIVHKRFDT</sequence>
<dbReference type="PANTHER" id="PTHR46193:SF18">
    <property type="entry name" value="HEXITOL PHOSPHATASE B"/>
    <property type="match status" value="1"/>
</dbReference>
<evidence type="ECO:0000313" key="6">
    <source>
        <dbReference type="EMBL" id="OGK18769.1"/>
    </source>
</evidence>
<dbReference type="EMBL" id="MFZH01000026">
    <property type="protein sequence ID" value="OGK18769.1"/>
    <property type="molecule type" value="Genomic_DNA"/>
</dbReference>
<name>A0A1F7GIP4_9BACT</name>
<dbReference type="Gene3D" id="3.40.50.1000">
    <property type="entry name" value="HAD superfamily/HAD-like"/>
    <property type="match status" value="1"/>
</dbReference>
<dbReference type="AlphaFoldDB" id="A0A1F7GIP4"/>
<evidence type="ECO:0008006" key="8">
    <source>
        <dbReference type="Google" id="ProtNLM"/>
    </source>
</evidence>
<dbReference type="Pfam" id="PF13419">
    <property type="entry name" value="HAD_2"/>
    <property type="match status" value="1"/>
</dbReference>